<evidence type="ECO:0000313" key="4">
    <source>
        <dbReference type="Proteomes" id="UP001596142"/>
    </source>
</evidence>
<dbReference type="PANTHER" id="PTHR36435">
    <property type="entry name" value="SLR1288 PROTEIN"/>
    <property type="match status" value="1"/>
</dbReference>
<feature type="transmembrane region" description="Helical" evidence="1">
    <location>
        <begin position="196"/>
        <end position="217"/>
    </location>
</feature>
<feature type="transmembrane region" description="Helical" evidence="1">
    <location>
        <begin position="38"/>
        <end position="59"/>
    </location>
</feature>
<evidence type="ECO:0000256" key="1">
    <source>
        <dbReference type="SAM" id="Phobius"/>
    </source>
</evidence>
<gene>
    <name evidence="3" type="ORF">ACFPU1_13935</name>
</gene>
<keyword evidence="1" id="KW-0812">Transmembrane</keyword>
<sequence>MNKRYWWIVITYILIHLSGIIGIPLLMGLGFTDINQMVAWWTIISFVIGLLIILLLLLPERGSSPHPNMRVTSKGHATKWAIIGVFLAFIAQYIAILIETYALGIDPGSENTQEILEIVRMMPFFAIIVALIGPILEEIVFRKVIFGALYKRMNFFFSALISALIFAVVHLDFEHLLVYMAVGFVFSYLYVKTGRIIVPILAHVAMNAYAVLMQVVLGDRLEDMQRQLEQMQGFIGGLFL</sequence>
<dbReference type="EMBL" id="JBHSOZ010000008">
    <property type="protein sequence ID" value="MFC5713867.1"/>
    <property type="molecule type" value="Genomic_DNA"/>
</dbReference>
<feature type="transmembrane region" description="Helical" evidence="1">
    <location>
        <begin position="153"/>
        <end position="170"/>
    </location>
</feature>
<evidence type="ECO:0000313" key="3">
    <source>
        <dbReference type="EMBL" id="MFC5713867.1"/>
    </source>
</evidence>
<feature type="transmembrane region" description="Helical" evidence="1">
    <location>
        <begin position="80"/>
        <end position="98"/>
    </location>
</feature>
<keyword evidence="4" id="KW-1185">Reference proteome</keyword>
<accession>A0ABW0YQW2</accession>
<dbReference type="InterPro" id="IPR052710">
    <property type="entry name" value="CAAX_protease"/>
</dbReference>
<dbReference type="PANTHER" id="PTHR36435:SF6">
    <property type="entry name" value="ABORTIVE INFECTION PROTEIN"/>
    <property type="match status" value="1"/>
</dbReference>
<dbReference type="EC" id="3.4.-.-" evidence="3"/>
<comment type="caution">
    <text evidence="3">The sequence shown here is derived from an EMBL/GenBank/DDBJ whole genome shotgun (WGS) entry which is preliminary data.</text>
</comment>
<name>A0ABW0YQW2_9BACI</name>
<feature type="domain" description="CAAX prenyl protease 2/Lysostaphin resistance protein A-like" evidence="2">
    <location>
        <begin position="123"/>
        <end position="208"/>
    </location>
</feature>
<protein>
    <submittedName>
        <fullName evidence="3">CPBP family intramembrane glutamic endopeptidase</fullName>
        <ecNumber evidence="3">3.4.-.-</ecNumber>
    </submittedName>
</protein>
<proteinExistence type="predicted"/>
<feature type="transmembrane region" description="Helical" evidence="1">
    <location>
        <begin position="118"/>
        <end position="141"/>
    </location>
</feature>
<dbReference type="Pfam" id="PF02517">
    <property type="entry name" value="Rce1-like"/>
    <property type="match status" value="1"/>
</dbReference>
<dbReference type="GO" id="GO:0016787">
    <property type="term" value="F:hydrolase activity"/>
    <property type="evidence" value="ECO:0007669"/>
    <property type="project" value="UniProtKB-KW"/>
</dbReference>
<keyword evidence="1" id="KW-0472">Membrane</keyword>
<organism evidence="3 4">
    <name type="scientific">Thalassorhabdus alkalitolerans</name>
    <dbReference type="NCBI Taxonomy" id="2282697"/>
    <lineage>
        <taxon>Bacteria</taxon>
        <taxon>Bacillati</taxon>
        <taxon>Bacillota</taxon>
        <taxon>Bacilli</taxon>
        <taxon>Bacillales</taxon>
        <taxon>Bacillaceae</taxon>
        <taxon>Thalassorhabdus</taxon>
    </lineage>
</organism>
<keyword evidence="1" id="KW-1133">Transmembrane helix</keyword>
<reference evidence="4" key="1">
    <citation type="journal article" date="2019" name="Int. J. Syst. Evol. Microbiol.">
        <title>The Global Catalogue of Microorganisms (GCM) 10K type strain sequencing project: providing services to taxonomists for standard genome sequencing and annotation.</title>
        <authorList>
            <consortium name="The Broad Institute Genomics Platform"/>
            <consortium name="The Broad Institute Genome Sequencing Center for Infectious Disease"/>
            <person name="Wu L."/>
            <person name="Ma J."/>
        </authorList>
    </citation>
    <scope>NUCLEOTIDE SEQUENCE [LARGE SCALE GENOMIC DNA]</scope>
    <source>
        <strain evidence="4">CECT 7184</strain>
    </source>
</reference>
<dbReference type="RefSeq" id="WP_054635910.1">
    <property type="nucleotide sequence ID" value="NZ_JBHSOZ010000008.1"/>
</dbReference>
<feature type="transmembrane region" description="Helical" evidence="1">
    <location>
        <begin position="5"/>
        <end position="26"/>
    </location>
</feature>
<evidence type="ECO:0000259" key="2">
    <source>
        <dbReference type="Pfam" id="PF02517"/>
    </source>
</evidence>
<dbReference type="Proteomes" id="UP001596142">
    <property type="component" value="Unassembled WGS sequence"/>
</dbReference>
<keyword evidence="3" id="KW-0378">Hydrolase</keyword>
<dbReference type="InterPro" id="IPR003675">
    <property type="entry name" value="Rce1/LyrA-like_dom"/>
</dbReference>